<sequence>MKKFVKLVTVLSLVLLIGTSAIFAQGGTEGTKAASGPVTVNVALANNPLSQALAKYAQQSYKADGVNVNISVLPENDLRQKLTTGAATKDSTYDIIYIGPYEAQTWAKNGWLENLKPYFDKMTPEQKQWYDYDDLIKGMLDSVSLDGIPYGIPFYGETSFLMYNKDLFAKAGLTMPEEPTWDQVYAFAKKINDPANGIVGMTMRGAPGWGMSGAPFTTMINAFGAQFYDMNWNATIDTPAMRNAWMMYKKILTEAGQKDILSYTYNECIALMSSGKCGMYYDATSLAPPLEASDSAVRGHIGYVMAPHDQLKKNTAWLWNWTMCINPNITAERKQAAFDFILWATSKDYVALTLKEDPSCGTTPSANRYSTYKLSAYAKAPYAAITLKTLQNLDFTKPTLNPAPYVGLQYMAIPEFADIGTAMTEYLADYVVNKTSLDEAIRKTQAVFEQAAKDGNYKK</sequence>
<organism evidence="4 5">
    <name type="scientific">Sphaerochaeta pleomorpha (strain ATCC BAA-1885 / DSM 22778 / Grapes)</name>
    <dbReference type="NCBI Taxonomy" id="158190"/>
    <lineage>
        <taxon>Bacteria</taxon>
        <taxon>Pseudomonadati</taxon>
        <taxon>Spirochaetota</taxon>
        <taxon>Spirochaetia</taxon>
        <taxon>Spirochaetales</taxon>
        <taxon>Sphaerochaetaceae</taxon>
        <taxon>Sphaerochaeta</taxon>
    </lineage>
</organism>
<evidence type="ECO:0000313" key="5">
    <source>
        <dbReference type="Proteomes" id="UP000005632"/>
    </source>
</evidence>
<proteinExistence type="inferred from homology"/>
<dbReference type="SUPFAM" id="SSF53850">
    <property type="entry name" value="Periplasmic binding protein-like II"/>
    <property type="match status" value="1"/>
</dbReference>
<dbReference type="HOGENOM" id="CLU_031285_9_0_12"/>
<dbReference type="STRING" id="158190.SpiGrapes_2359"/>
<keyword evidence="4" id="KW-0813">Transport</keyword>
<reference evidence="4 5" key="1">
    <citation type="submission" date="2011-11" db="EMBL/GenBank/DDBJ databases">
        <title>Complete sequence of Spirochaeta sp. grapes.</title>
        <authorList>
            <consortium name="US DOE Joint Genome Institute"/>
            <person name="Lucas S."/>
            <person name="Han J."/>
            <person name="Lapidus A."/>
            <person name="Cheng J.-F."/>
            <person name="Goodwin L."/>
            <person name="Pitluck S."/>
            <person name="Peters L."/>
            <person name="Ovchinnikova G."/>
            <person name="Munk A.C."/>
            <person name="Detter J.C."/>
            <person name="Han C."/>
            <person name="Tapia R."/>
            <person name="Land M."/>
            <person name="Hauser L."/>
            <person name="Kyrpides N."/>
            <person name="Ivanova N."/>
            <person name="Pagani I."/>
            <person name="Ritalahtilisa K."/>
            <person name="Loeffler F."/>
            <person name="Woyke T."/>
        </authorList>
    </citation>
    <scope>NUCLEOTIDE SEQUENCE [LARGE SCALE GENOMIC DNA]</scope>
    <source>
        <strain evidence="5">ATCC BAA-1885 / DSM 22778 / Grapes</strain>
    </source>
</reference>
<accession>G8QSV1</accession>
<comment type="similarity">
    <text evidence="2">Belongs to the bacterial solute-binding protein 1 family.</text>
</comment>
<gene>
    <name evidence="4" type="ordered locus">SpiGrapes_2359</name>
</gene>
<keyword evidence="3" id="KW-0732">Signal</keyword>
<dbReference type="InterPro" id="IPR006059">
    <property type="entry name" value="SBP"/>
</dbReference>
<dbReference type="OrthoDB" id="9795467at2"/>
<dbReference type="AlphaFoldDB" id="G8QSV1"/>
<protein>
    <submittedName>
        <fullName evidence="4">ABC-type sugar transport system, periplasmic component</fullName>
    </submittedName>
</protein>
<dbReference type="KEGG" id="sgp:SpiGrapes_2359"/>
<dbReference type="Pfam" id="PF01547">
    <property type="entry name" value="SBP_bac_1"/>
    <property type="match status" value="1"/>
</dbReference>
<evidence type="ECO:0000256" key="3">
    <source>
        <dbReference type="SAM" id="SignalP"/>
    </source>
</evidence>
<dbReference type="eggNOG" id="COG1653">
    <property type="taxonomic scope" value="Bacteria"/>
</dbReference>
<dbReference type="PANTHER" id="PTHR43649">
    <property type="entry name" value="ARABINOSE-BINDING PROTEIN-RELATED"/>
    <property type="match status" value="1"/>
</dbReference>
<comment type="subcellular location">
    <subcellularLocation>
        <location evidence="1">Periplasm</location>
    </subcellularLocation>
</comment>
<evidence type="ECO:0000313" key="4">
    <source>
        <dbReference type="EMBL" id="AEV30133.1"/>
    </source>
</evidence>
<dbReference type="InterPro" id="IPR050490">
    <property type="entry name" value="Bact_solute-bd_prot1"/>
</dbReference>
<evidence type="ECO:0000256" key="2">
    <source>
        <dbReference type="ARBA" id="ARBA00008520"/>
    </source>
</evidence>
<dbReference type="PANTHER" id="PTHR43649:SF12">
    <property type="entry name" value="DIACETYLCHITOBIOSE BINDING PROTEIN DASA"/>
    <property type="match status" value="1"/>
</dbReference>
<dbReference type="EMBL" id="CP003155">
    <property type="protein sequence ID" value="AEV30133.1"/>
    <property type="molecule type" value="Genomic_DNA"/>
</dbReference>
<dbReference type="CDD" id="cd13585">
    <property type="entry name" value="PBP2_TMBP_like"/>
    <property type="match status" value="1"/>
</dbReference>
<name>G8QSV1_SPHPG</name>
<evidence type="ECO:0000256" key="1">
    <source>
        <dbReference type="ARBA" id="ARBA00004418"/>
    </source>
</evidence>
<dbReference type="GO" id="GO:0042597">
    <property type="term" value="C:periplasmic space"/>
    <property type="evidence" value="ECO:0007669"/>
    <property type="project" value="UniProtKB-SubCell"/>
</dbReference>
<dbReference type="RefSeq" id="WP_014270974.1">
    <property type="nucleotide sequence ID" value="NC_016633.1"/>
</dbReference>
<feature type="signal peptide" evidence="3">
    <location>
        <begin position="1"/>
        <end position="24"/>
    </location>
</feature>
<keyword evidence="5" id="KW-1185">Reference proteome</keyword>
<keyword evidence="4" id="KW-0762">Sugar transport</keyword>
<feature type="chain" id="PRO_5003515076" evidence="3">
    <location>
        <begin position="25"/>
        <end position="459"/>
    </location>
</feature>
<dbReference type="Gene3D" id="3.40.190.10">
    <property type="entry name" value="Periplasmic binding protein-like II"/>
    <property type="match status" value="2"/>
</dbReference>
<dbReference type="Proteomes" id="UP000005632">
    <property type="component" value="Chromosome"/>
</dbReference>